<dbReference type="AlphaFoldDB" id="A0A426XXZ5"/>
<feature type="region of interest" description="Disordered" evidence="5">
    <location>
        <begin position="1"/>
        <end position="35"/>
    </location>
</feature>
<protein>
    <recommendedName>
        <fullName evidence="6">C2H2-type domain-containing protein</fullName>
    </recommendedName>
</protein>
<evidence type="ECO:0000313" key="7">
    <source>
        <dbReference type="EMBL" id="RRT44417.1"/>
    </source>
</evidence>
<dbReference type="FunFam" id="3.30.160.60:FF:000446">
    <property type="entry name" value="Zinc finger protein"/>
    <property type="match status" value="1"/>
</dbReference>
<reference evidence="7 8" key="1">
    <citation type="journal article" date="2014" name="Agronomy (Basel)">
        <title>A Draft Genome Sequence for Ensete ventricosum, the Drought-Tolerant Tree Against Hunger.</title>
        <authorList>
            <person name="Harrison J."/>
            <person name="Moore K.A."/>
            <person name="Paszkiewicz K."/>
            <person name="Jones T."/>
            <person name="Grant M."/>
            <person name="Ambacheew D."/>
            <person name="Muzemil S."/>
            <person name="Studholme D.J."/>
        </authorList>
    </citation>
    <scope>NUCLEOTIDE SEQUENCE [LARGE SCALE GENOMIC DNA]</scope>
</reference>
<organism evidence="7 8">
    <name type="scientific">Ensete ventricosum</name>
    <name type="common">Abyssinian banana</name>
    <name type="synonym">Musa ensete</name>
    <dbReference type="NCBI Taxonomy" id="4639"/>
    <lineage>
        <taxon>Eukaryota</taxon>
        <taxon>Viridiplantae</taxon>
        <taxon>Streptophyta</taxon>
        <taxon>Embryophyta</taxon>
        <taxon>Tracheophyta</taxon>
        <taxon>Spermatophyta</taxon>
        <taxon>Magnoliopsida</taxon>
        <taxon>Liliopsida</taxon>
        <taxon>Zingiberales</taxon>
        <taxon>Musaceae</taxon>
        <taxon>Ensete</taxon>
    </lineage>
</organism>
<evidence type="ECO:0000256" key="1">
    <source>
        <dbReference type="ARBA" id="ARBA00022723"/>
    </source>
</evidence>
<dbReference type="PANTHER" id="PTHR46869">
    <property type="entry name" value="C2H2-LIKE ZINC FINGER PROTEIN"/>
    <property type="match status" value="1"/>
</dbReference>
<feature type="compositionally biased region" description="Acidic residues" evidence="5">
    <location>
        <begin position="161"/>
        <end position="170"/>
    </location>
</feature>
<sequence>MEASDGSGSHHLKSDQSSYAAKPDPSDRARRMLRSSTPPASNFELLDWLGSFFCFIFSAMGTDQQEVKPHICKVCGRSFPCGRSLGGHMRSHMSLISPLQEVGEKPQSRKGLIAAGTGYGLRENPKRTWRISERGGETLDNACSKCGKGHCDGSHGRAAQEEVEMDDVEQQDQGVEERDGFSESQSYGEVTVLRKRRRSRRVTSIPCWSSSSSPHEFDKEQEDVALSLVMLSKGVGSWCSVSSAEESLDRNLVVDTACQGMDELKRLESDASDAEDELKMAKSHDSDDFDETSTTCFKKKSSNRNADRVDAYDAKSSAKSVDIDLHKPPKQKNRYKCLICNKSFHSYQAFGGHRSSHMRMKASMEAGTYDGGSSTCKKSSIESNAYTATKQTDEDSSSGRRGGAGAGSEASKKLKEYHCPICRKVFSSGQALGGHKRSHFLPNSSYEAAMVIQQHPSVMPDMLDLNVPASVDDDEDPKLITDNIEAWWVKSGAEHEPLVSLISN</sequence>
<dbReference type="Pfam" id="PF13912">
    <property type="entry name" value="zf-C2H2_6"/>
    <property type="match status" value="3"/>
</dbReference>
<dbReference type="Proteomes" id="UP000287651">
    <property type="component" value="Unassembled WGS sequence"/>
</dbReference>
<dbReference type="EMBL" id="AMZH03016475">
    <property type="protein sequence ID" value="RRT44417.1"/>
    <property type="molecule type" value="Genomic_DNA"/>
</dbReference>
<dbReference type="PANTHER" id="PTHR46869:SF6">
    <property type="entry name" value="C2H2-TYPE DOMAIN-CONTAINING PROTEIN"/>
    <property type="match status" value="1"/>
</dbReference>
<feature type="domain" description="C2H2-type" evidence="6">
    <location>
        <begin position="335"/>
        <end position="362"/>
    </location>
</feature>
<dbReference type="Gene3D" id="3.30.160.60">
    <property type="entry name" value="Classic Zinc Finger"/>
    <property type="match status" value="2"/>
</dbReference>
<dbReference type="PROSITE" id="PS00028">
    <property type="entry name" value="ZINC_FINGER_C2H2_1"/>
    <property type="match status" value="3"/>
</dbReference>
<proteinExistence type="predicted"/>
<evidence type="ECO:0000256" key="5">
    <source>
        <dbReference type="SAM" id="MobiDB-lite"/>
    </source>
</evidence>
<feature type="domain" description="C2H2-type" evidence="6">
    <location>
        <begin position="70"/>
        <end position="92"/>
    </location>
</feature>
<gene>
    <name evidence="7" type="ORF">B296_00036469</name>
</gene>
<dbReference type="InterPro" id="IPR013087">
    <property type="entry name" value="Znf_C2H2_type"/>
</dbReference>
<dbReference type="SUPFAM" id="SSF57667">
    <property type="entry name" value="beta-beta-alpha zinc fingers"/>
    <property type="match status" value="2"/>
</dbReference>
<evidence type="ECO:0000259" key="6">
    <source>
        <dbReference type="PROSITE" id="PS50157"/>
    </source>
</evidence>
<keyword evidence="1" id="KW-0479">Metal-binding</keyword>
<feature type="region of interest" description="Disordered" evidence="5">
    <location>
        <begin position="154"/>
        <end position="187"/>
    </location>
</feature>
<evidence type="ECO:0000313" key="8">
    <source>
        <dbReference type="Proteomes" id="UP000287651"/>
    </source>
</evidence>
<evidence type="ECO:0000256" key="2">
    <source>
        <dbReference type="ARBA" id="ARBA00022771"/>
    </source>
</evidence>
<feature type="region of interest" description="Disordered" evidence="5">
    <location>
        <begin position="382"/>
        <end position="409"/>
    </location>
</feature>
<feature type="region of interest" description="Disordered" evidence="5">
    <location>
        <begin position="268"/>
        <end position="295"/>
    </location>
</feature>
<evidence type="ECO:0000256" key="3">
    <source>
        <dbReference type="ARBA" id="ARBA00022833"/>
    </source>
</evidence>
<feature type="compositionally biased region" description="Basic and acidic residues" evidence="5">
    <location>
        <begin position="277"/>
        <end position="286"/>
    </location>
</feature>
<feature type="domain" description="C2H2-type" evidence="6">
    <location>
        <begin position="417"/>
        <end position="439"/>
    </location>
</feature>
<name>A0A426XXZ5_ENSVE</name>
<dbReference type="PROSITE" id="PS50157">
    <property type="entry name" value="ZINC_FINGER_C2H2_2"/>
    <property type="match status" value="3"/>
</dbReference>
<comment type="caution">
    <text evidence="7">The sequence shown here is derived from an EMBL/GenBank/DDBJ whole genome shotgun (WGS) entry which is preliminary data.</text>
</comment>
<dbReference type="SMART" id="SM00355">
    <property type="entry name" value="ZnF_C2H2"/>
    <property type="match status" value="3"/>
</dbReference>
<dbReference type="InterPro" id="IPR036236">
    <property type="entry name" value="Znf_C2H2_sf"/>
</dbReference>
<evidence type="ECO:0000256" key="4">
    <source>
        <dbReference type="PROSITE-ProRule" id="PRU00042"/>
    </source>
</evidence>
<keyword evidence="3" id="KW-0862">Zinc</keyword>
<accession>A0A426XXZ5</accession>
<keyword evidence="2 4" id="KW-0863">Zinc-finger</keyword>
<dbReference type="GO" id="GO:0008270">
    <property type="term" value="F:zinc ion binding"/>
    <property type="evidence" value="ECO:0007669"/>
    <property type="project" value="UniProtKB-KW"/>
</dbReference>